<dbReference type="OrthoDB" id="5868344at2"/>
<dbReference type="RefSeq" id="WP_093916666.1">
    <property type="nucleotide sequence ID" value="NZ_FPAJ01000004.1"/>
</dbReference>
<evidence type="ECO:0000256" key="5">
    <source>
        <dbReference type="ARBA" id="ARBA00023136"/>
    </source>
</evidence>
<evidence type="ECO:0000256" key="3">
    <source>
        <dbReference type="ARBA" id="ARBA00022692"/>
    </source>
</evidence>
<evidence type="ECO:0000256" key="1">
    <source>
        <dbReference type="ARBA" id="ARBA00004141"/>
    </source>
</evidence>
<evidence type="ECO:0000256" key="4">
    <source>
        <dbReference type="ARBA" id="ARBA00022989"/>
    </source>
</evidence>
<evidence type="ECO:0000256" key="6">
    <source>
        <dbReference type="SAM" id="Phobius"/>
    </source>
</evidence>
<evidence type="ECO:0000256" key="2">
    <source>
        <dbReference type="ARBA" id="ARBA00008564"/>
    </source>
</evidence>
<sequence>MISLTSPVKTRAHGWPAGAKLAGLCAATLILFSFTALWFQLAMLAATLILYALPGWQFFKTGMVRLRILWPFMALILIWHVATNDLENGAVIALRMVCAVAIANLVTMTTKLSQMVDVVTWLTTPLRRIGLQTRSLELGIALVIRFIPVLVEKGQMLAQSWRARSAKRLGWRTIIPFAVLALDDAEHVAEALRARGGL</sequence>
<keyword evidence="5 6" id="KW-0472">Membrane</keyword>
<feature type="transmembrane region" description="Helical" evidence="6">
    <location>
        <begin position="64"/>
        <end position="82"/>
    </location>
</feature>
<organism evidence="7 8">
    <name type="scientific">Sulfitobacter marinus</name>
    <dbReference type="NCBI Taxonomy" id="394264"/>
    <lineage>
        <taxon>Bacteria</taxon>
        <taxon>Pseudomonadati</taxon>
        <taxon>Pseudomonadota</taxon>
        <taxon>Alphaproteobacteria</taxon>
        <taxon>Rhodobacterales</taxon>
        <taxon>Roseobacteraceae</taxon>
        <taxon>Sulfitobacter</taxon>
    </lineage>
</organism>
<comment type="subcellular location">
    <subcellularLocation>
        <location evidence="1">Membrane</location>
        <topology evidence="1">Multi-pass membrane protein</topology>
    </subcellularLocation>
</comment>
<proteinExistence type="inferred from homology"/>
<keyword evidence="4 6" id="KW-1133">Transmembrane helix</keyword>
<dbReference type="AlphaFoldDB" id="A0A1I6U1U6"/>
<accession>A0A1I6U1U6</accession>
<evidence type="ECO:0000313" key="7">
    <source>
        <dbReference type="EMBL" id="SFS95433.1"/>
    </source>
</evidence>
<feature type="transmembrane region" description="Helical" evidence="6">
    <location>
        <begin position="88"/>
        <end position="106"/>
    </location>
</feature>
<dbReference type="EMBL" id="FPAJ01000004">
    <property type="protein sequence ID" value="SFS95433.1"/>
    <property type="molecule type" value="Genomic_DNA"/>
</dbReference>
<dbReference type="InterPro" id="IPR003339">
    <property type="entry name" value="ABC/ECF_trnsptr_transmembrane"/>
</dbReference>
<dbReference type="Pfam" id="PF02361">
    <property type="entry name" value="CbiQ"/>
    <property type="match status" value="1"/>
</dbReference>
<dbReference type="CDD" id="cd16914">
    <property type="entry name" value="EcfT"/>
    <property type="match status" value="1"/>
</dbReference>
<reference evidence="8" key="1">
    <citation type="submission" date="2016-10" db="EMBL/GenBank/DDBJ databases">
        <authorList>
            <person name="Varghese N."/>
            <person name="Submissions S."/>
        </authorList>
    </citation>
    <scope>NUCLEOTIDE SEQUENCE [LARGE SCALE GENOMIC DNA]</scope>
    <source>
        <strain evidence="8">DSM 23422</strain>
    </source>
</reference>
<keyword evidence="3 6" id="KW-0812">Transmembrane</keyword>
<dbReference type="STRING" id="394264.SAMN04488040_2447"/>
<feature type="transmembrane region" description="Helical" evidence="6">
    <location>
        <begin position="21"/>
        <end position="52"/>
    </location>
</feature>
<gene>
    <name evidence="7" type="ORF">SAMN04488040_2447</name>
</gene>
<keyword evidence="8" id="KW-1185">Reference proteome</keyword>
<protein>
    <submittedName>
        <fullName evidence="7">Biotin transport system permease protein</fullName>
    </submittedName>
</protein>
<evidence type="ECO:0000313" key="8">
    <source>
        <dbReference type="Proteomes" id="UP000199239"/>
    </source>
</evidence>
<dbReference type="GO" id="GO:0005886">
    <property type="term" value="C:plasma membrane"/>
    <property type="evidence" value="ECO:0007669"/>
    <property type="project" value="UniProtKB-ARBA"/>
</dbReference>
<name>A0A1I6U1U6_9RHOB</name>
<comment type="similarity">
    <text evidence="2">Belongs to the CbiQ family.</text>
</comment>
<dbReference type="Proteomes" id="UP000199239">
    <property type="component" value="Unassembled WGS sequence"/>
</dbReference>